<dbReference type="GO" id="GO:0042542">
    <property type="term" value="P:response to hydrogen peroxide"/>
    <property type="evidence" value="ECO:0007669"/>
    <property type="project" value="TreeGrafter"/>
</dbReference>
<dbReference type="EMBL" id="QVQT01000004">
    <property type="protein sequence ID" value="RFU16309.1"/>
    <property type="molecule type" value="Genomic_DNA"/>
</dbReference>
<accession>A0A372INI3</accession>
<keyword evidence="1 3" id="KW-0408">Iron</keyword>
<gene>
    <name evidence="5" type="ORF">D0Y96_13025</name>
</gene>
<dbReference type="CDD" id="cd08153">
    <property type="entry name" value="srpA_like"/>
    <property type="match status" value="1"/>
</dbReference>
<feature type="active site" evidence="2">
    <location>
        <position position="34"/>
    </location>
</feature>
<dbReference type="InterPro" id="IPR024168">
    <property type="entry name" value="Catalase_SrpA-type_pred"/>
</dbReference>
<keyword evidence="1" id="KW-0560">Oxidoreductase</keyword>
<keyword evidence="6" id="KW-1185">Reference proteome</keyword>
<dbReference type="Gene3D" id="2.40.180.10">
    <property type="entry name" value="Catalase core domain"/>
    <property type="match status" value="1"/>
</dbReference>
<evidence type="ECO:0000256" key="2">
    <source>
        <dbReference type="PIRSR" id="PIRSR000296-1"/>
    </source>
</evidence>
<dbReference type="PANTHER" id="PTHR11465:SF62">
    <property type="entry name" value="CATALASE T"/>
    <property type="match status" value="1"/>
</dbReference>
<comment type="similarity">
    <text evidence="1">Belongs to the catalase family.</text>
</comment>
<dbReference type="PRINTS" id="PR00067">
    <property type="entry name" value="CATALASE"/>
</dbReference>
<feature type="domain" description="Catalase core" evidence="4">
    <location>
        <begin position="1"/>
        <end position="313"/>
    </location>
</feature>
<dbReference type="PANTHER" id="PTHR11465">
    <property type="entry name" value="CATALASE"/>
    <property type="match status" value="1"/>
</dbReference>
<proteinExistence type="inferred from homology"/>
<evidence type="ECO:0000256" key="1">
    <source>
        <dbReference type="PIRNR" id="PIRNR000296"/>
    </source>
</evidence>
<dbReference type="EC" id="1.11.1.-" evidence="1"/>
<dbReference type="InterPro" id="IPR018028">
    <property type="entry name" value="Catalase"/>
</dbReference>
<dbReference type="GO" id="GO:0020037">
    <property type="term" value="F:heme binding"/>
    <property type="evidence" value="ECO:0007669"/>
    <property type="project" value="InterPro"/>
</dbReference>
<organism evidence="5 6">
    <name type="scientific">Paracidobacterium acidisoli</name>
    <dbReference type="NCBI Taxonomy" id="2303751"/>
    <lineage>
        <taxon>Bacteria</taxon>
        <taxon>Pseudomonadati</taxon>
        <taxon>Acidobacteriota</taxon>
        <taxon>Terriglobia</taxon>
        <taxon>Terriglobales</taxon>
        <taxon>Acidobacteriaceae</taxon>
        <taxon>Paracidobacterium</taxon>
    </lineage>
</organism>
<dbReference type="Proteomes" id="UP000264702">
    <property type="component" value="Unassembled WGS sequence"/>
</dbReference>
<name>A0A372INI3_9BACT</name>
<reference evidence="5 6" key="1">
    <citation type="submission" date="2018-08" db="EMBL/GenBank/DDBJ databases">
        <title>Acidipila sp. 4G-K13, an acidobacterium isolated from forest soil.</title>
        <authorList>
            <person name="Gao Z.-H."/>
            <person name="Qiu L.-H."/>
        </authorList>
    </citation>
    <scope>NUCLEOTIDE SEQUENCE [LARGE SCALE GENOMIC DNA]</scope>
    <source>
        <strain evidence="5 6">4G-K13</strain>
    </source>
</reference>
<sequence>MPLPSDERLVSLAQELLAQFHAIFGPHPGFRPAHAKGALIKGTFTPSAEAALLTSAPHILRESVPVLARFSDSTGIPQIPDTDPNARPWGMALRFYLAERVHTDIVSHSVDGFPTHTGDEFLEFLRAIAATKPESPHPNPVEAFVGSHPAALAFVQALKPFPASFANETFFAVTAYRFTNKDGVSRYGRYRILPVAGSKYIDDAEVAGKAPDVLFDELTEHLKSGPIQFRIVVQVAEPGDTVDNATIHWPEDRDLVELGVVSLTERVPDDAAEQKHLIFDPIPRIDGIEPSDDPLLELRAALYLLSGRERRSA</sequence>
<keyword evidence="1 3" id="KW-0349">Heme</keyword>
<dbReference type="Pfam" id="PF00199">
    <property type="entry name" value="Catalase"/>
    <property type="match status" value="1"/>
</dbReference>
<dbReference type="OrthoDB" id="255727at2"/>
<dbReference type="GO" id="GO:0042744">
    <property type="term" value="P:hydrogen peroxide catabolic process"/>
    <property type="evidence" value="ECO:0007669"/>
    <property type="project" value="TreeGrafter"/>
</dbReference>
<evidence type="ECO:0000313" key="5">
    <source>
        <dbReference type="EMBL" id="RFU16309.1"/>
    </source>
</evidence>
<dbReference type="GO" id="GO:0004096">
    <property type="term" value="F:catalase activity"/>
    <property type="evidence" value="ECO:0007669"/>
    <property type="project" value="InterPro"/>
</dbReference>
<evidence type="ECO:0000256" key="3">
    <source>
        <dbReference type="PIRSR" id="PIRSR000296-2"/>
    </source>
</evidence>
<comment type="function">
    <text evidence="1">Has an organic peroxide-dependent peroxidase activity.</text>
</comment>
<dbReference type="GO" id="GO:0046872">
    <property type="term" value="F:metal ion binding"/>
    <property type="evidence" value="ECO:0007669"/>
    <property type="project" value="UniProtKB-KW"/>
</dbReference>
<evidence type="ECO:0000259" key="4">
    <source>
        <dbReference type="SMART" id="SM01060"/>
    </source>
</evidence>
<dbReference type="InterPro" id="IPR020835">
    <property type="entry name" value="Catalase_sf"/>
</dbReference>
<dbReference type="PIRSF" id="PIRSF000296">
    <property type="entry name" value="SrpA"/>
    <property type="match status" value="1"/>
</dbReference>
<comment type="cofactor">
    <cofactor evidence="1">
        <name>heme</name>
        <dbReference type="ChEBI" id="CHEBI:30413"/>
    </cofactor>
</comment>
<dbReference type="GO" id="GO:0005737">
    <property type="term" value="C:cytoplasm"/>
    <property type="evidence" value="ECO:0007669"/>
    <property type="project" value="TreeGrafter"/>
</dbReference>
<dbReference type="InterPro" id="IPR011614">
    <property type="entry name" value="Catalase_core"/>
</dbReference>
<dbReference type="SMART" id="SM01060">
    <property type="entry name" value="Catalase"/>
    <property type="match status" value="1"/>
</dbReference>
<evidence type="ECO:0000313" key="6">
    <source>
        <dbReference type="Proteomes" id="UP000264702"/>
    </source>
</evidence>
<feature type="binding site" description="axial binding residue" evidence="3">
    <location>
        <position position="303"/>
    </location>
    <ligand>
        <name>heme</name>
        <dbReference type="ChEBI" id="CHEBI:30413"/>
    </ligand>
    <ligandPart>
        <name>Fe</name>
        <dbReference type="ChEBI" id="CHEBI:18248"/>
    </ligandPart>
</feature>
<dbReference type="RefSeq" id="WP_117300530.1">
    <property type="nucleotide sequence ID" value="NZ_QVQT02000004.1"/>
</dbReference>
<dbReference type="PROSITE" id="PS51402">
    <property type="entry name" value="CATALASE_3"/>
    <property type="match status" value="1"/>
</dbReference>
<dbReference type="Gene3D" id="1.20.1280.120">
    <property type="match status" value="1"/>
</dbReference>
<keyword evidence="1 3" id="KW-0479">Metal-binding</keyword>
<comment type="caution">
    <text evidence="5">The sequence shown here is derived from an EMBL/GenBank/DDBJ whole genome shotgun (WGS) entry which is preliminary data.</text>
</comment>
<dbReference type="AlphaFoldDB" id="A0A372INI3"/>
<dbReference type="SUPFAM" id="SSF56634">
    <property type="entry name" value="Heme-dependent catalase-like"/>
    <property type="match status" value="1"/>
</dbReference>
<keyword evidence="1 5" id="KW-0575">Peroxidase</keyword>
<protein>
    <recommendedName>
        <fullName evidence="1">Catalase-related peroxidase</fullName>
        <ecNumber evidence="1">1.11.1.-</ecNumber>
    </recommendedName>
</protein>